<keyword evidence="2" id="KW-0472">Membrane</keyword>
<organism evidence="9 10">
    <name type="scientific">Petromyzon marinus</name>
    <name type="common">Sea lamprey</name>
    <dbReference type="NCBI Taxonomy" id="7757"/>
    <lineage>
        <taxon>Eukaryota</taxon>
        <taxon>Metazoa</taxon>
        <taxon>Chordata</taxon>
        <taxon>Craniata</taxon>
        <taxon>Vertebrata</taxon>
        <taxon>Cyclostomata</taxon>
        <taxon>Hyperoartia</taxon>
        <taxon>Petromyzontiformes</taxon>
        <taxon>Petromyzontidae</taxon>
        <taxon>Petromyzon</taxon>
    </lineage>
</organism>
<dbReference type="InterPro" id="IPR003598">
    <property type="entry name" value="Ig_sub2"/>
</dbReference>
<feature type="chain" id="PRO_5042491838" evidence="7">
    <location>
        <begin position="27"/>
        <end position="611"/>
    </location>
</feature>
<dbReference type="GO" id="GO:0050839">
    <property type="term" value="F:cell adhesion molecule binding"/>
    <property type="evidence" value="ECO:0007669"/>
    <property type="project" value="TreeGrafter"/>
</dbReference>
<dbReference type="GO" id="GO:0005911">
    <property type="term" value="C:cell-cell junction"/>
    <property type="evidence" value="ECO:0007669"/>
    <property type="project" value="TreeGrafter"/>
</dbReference>
<feature type="domain" description="Ig-like" evidence="8">
    <location>
        <begin position="497"/>
        <end position="580"/>
    </location>
</feature>
<evidence type="ECO:0000256" key="1">
    <source>
        <dbReference type="ARBA" id="ARBA00004479"/>
    </source>
</evidence>
<name>A0AAJ7UEZ2_PETMA</name>
<evidence type="ECO:0000259" key="8">
    <source>
        <dbReference type="PROSITE" id="PS50835"/>
    </source>
</evidence>
<dbReference type="KEGG" id="pmrn:116957285"/>
<dbReference type="InterPro" id="IPR003599">
    <property type="entry name" value="Ig_sub"/>
</dbReference>
<keyword evidence="3" id="KW-1015">Disulfide bond</keyword>
<dbReference type="InterPro" id="IPR007110">
    <property type="entry name" value="Ig-like_dom"/>
</dbReference>
<proteinExistence type="predicted"/>
<dbReference type="InterPro" id="IPR036179">
    <property type="entry name" value="Ig-like_dom_sf"/>
</dbReference>
<feature type="region of interest" description="Disordered" evidence="6">
    <location>
        <begin position="329"/>
        <end position="366"/>
    </location>
</feature>
<dbReference type="AlphaFoldDB" id="A0AAJ7UEZ2"/>
<dbReference type="PROSITE" id="PS50835">
    <property type="entry name" value="IG_LIKE"/>
    <property type="match status" value="2"/>
</dbReference>
<dbReference type="InterPro" id="IPR013783">
    <property type="entry name" value="Ig-like_fold"/>
</dbReference>
<evidence type="ECO:0000256" key="2">
    <source>
        <dbReference type="ARBA" id="ARBA00023136"/>
    </source>
</evidence>
<evidence type="ECO:0000313" key="9">
    <source>
        <dbReference type="Proteomes" id="UP001318040"/>
    </source>
</evidence>
<evidence type="ECO:0000313" key="10">
    <source>
        <dbReference type="RefSeq" id="XP_032835226.1"/>
    </source>
</evidence>
<feature type="compositionally biased region" description="Low complexity" evidence="6">
    <location>
        <begin position="329"/>
        <end position="349"/>
    </location>
</feature>
<sequence>MGCGTSARATMLVFFVVTGNLAGAVGAPESVASCPGASVTFPRGCKVPDGAELSWTVMRNRDKVIIYDLVQASDWSSQNPTWSYEGRVELTADMSLRLKGVGERDRGVYELDYKHNATVKTCQSYDLRVTGPPPIPSLDVHPKRIVEGGNVTLSCRVPHGSGGSGDLVTVSWFRDGCPLGEDAGSDRSLALISVDSGAVGHYSCVLSNACGRSSTPSAEARVDVHYEPERMKLRADWMSLDADSYIIRIRIRSSSYSNSSSSNNSNSSYSNSSYSYSYSNSSYSNSSYSNSSSSSNSGVDILPEDEETALARGVYDAVRALLRAASSSASSSSSSSASSSSSSSASSSSSPPPGGGSPRQPGKYPTLAGIFPAEEAAEEAEAEEAAEALAAEASELTRGLLEEGKGDDDVTGWVSAELHAAARDALRAFSGGDDGRRRALGAAAATPRGGGSPPCPAASRGDGARGALVRLAYPGGPGGGGRLAARRALSRPGERPPSLFAFGGCHNATRGGSLTLACVAAPGPGAVCAWSLDGGRLPLTASPPDACELTVHDLHGGHEGRYECVATNVATGRRATASACVHVRERLLSPATFLGRTAEGCRDSTTRRWQQ</sequence>
<dbReference type="GO" id="GO:0098609">
    <property type="term" value="P:cell-cell adhesion"/>
    <property type="evidence" value="ECO:0007669"/>
    <property type="project" value="TreeGrafter"/>
</dbReference>
<dbReference type="GO" id="GO:0005886">
    <property type="term" value="C:plasma membrane"/>
    <property type="evidence" value="ECO:0007669"/>
    <property type="project" value="TreeGrafter"/>
</dbReference>
<dbReference type="SUPFAM" id="SSF48726">
    <property type="entry name" value="Immunoglobulin"/>
    <property type="match status" value="3"/>
</dbReference>
<feature type="signal peptide" evidence="7">
    <location>
        <begin position="1"/>
        <end position="26"/>
    </location>
</feature>
<dbReference type="Proteomes" id="UP001318040">
    <property type="component" value="Chromosome 72"/>
</dbReference>
<reference evidence="10" key="1">
    <citation type="submission" date="2025-08" db="UniProtKB">
        <authorList>
            <consortium name="RefSeq"/>
        </authorList>
    </citation>
    <scope>IDENTIFICATION</scope>
    <source>
        <tissue evidence="10">Sperm</tissue>
    </source>
</reference>
<dbReference type="PANTHER" id="PTHR11640">
    <property type="entry name" value="NEPHRIN"/>
    <property type="match status" value="1"/>
</dbReference>
<dbReference type="InterPro" id="IPR051275">
    <property type="entry name" value="Cell_adhesion_signaling"/>
</dbReference>
<dbReference type="CDD" id="cd00096">
    <property type="entry name" value="Ig"/>
    <property type="match status" value="2"/>
</dbReference>
<accession>A0AAJ7UEZ2</accession>
<dbReference type="RefSeq" id="XP_032835226.1">
    <property type="nucleotide sequence ID" value="XM_032979335.1"/>
</dbReference>
<dbReference type="SMART" id="SM00409">
    <property type="entry name" value="IG"/>
    <property type="match status" value="3"/>
</dbReference>
<feature type="domain" description="Ig-like" evidence="8">
    <location>
        <begin position="133"/>
        <end position="223"/>
    </location>
</feature>
<gene>
    <name evidence="10" type="primary">LOC116957285</name>
</gene>
<dbReference type="Pfam" id="PF13895">
    <property type="entry name" value="Ig_2"/>
    <property type="match status" value="1"/>
</dbReference>
<keyword evidence="9" id="KW-1185">Reference proteome</keyword>
<feature type="region of interest" description="Disordered" evidence="6">
    <location>
        <begin position="440"/>
        <end position="461"/>
    </location>
</feature>
<evidence type="ECO:0000256" key="7">
    <source>
        <dbReference type="SAM" id="SignalP"/>
    </source>
</evidence>
<evidence type="ECO:0000256" key="3">
    <source>
        <dbReference type="ARBA" id="ARBA00023157"/>
    </source>
</evidence>
<keyword evidence="4" id="KW-0325">Glycoprotein</keyword>
<protein>
    <submittedName>
        <fullName evidence="10">Uncharacterized protein LOC116957285</fullName>
    </submittedName>
</protein>
<dbReference type="Gene3D" id="2.60.40.10">
    <property type="entry name" value="Immunoglobulins"/>
    <property type="match status" value="3"/>
</dbReference>
<dbReference type="SMART" id="SM00408">
    <property type="entry name" value="IGc2"/>
    <property type="match status" value="2"/>
</dbReference>
<comment type="subcellular location">
    <subcellularLocation>
        <location evidence="1">Membrane</location>
        <topology evidence="1">Single-pass type I membrane protein</topology>
    </subcellularLocation>
</comment>
<evidence type="ECO:0000256" key="5">
    <source>
        <dbReference type="ARBA" id="ARBA00023319"/>
    </source>
</evidence>
<evidence type="ECO:0000256" key="4">
    <source>
        <dbReference type="ARBA" id="ARBA00023180"/>
    </source>
</evidence>
<dbReference type="PANTHER" id="PTHR11640:SF158">
    <property type="entry name" value="V-SET AND IMMUNOGLOBULIN DOMAIN-CONTAINING PROTEIN 10-LIKE 2"/>
    <property type="match status" value="1"/>
</dbReference>
<keyword evidence="7" id="KW-0732">Signal</keyword>
<keyword evidence="5" id="KW-0393">Immunoglobulin domain</keyword>
<evidence type="ECO:0000256" key="6">
    <source>
        <dbReference type="SAM" id="MobiDB-lite"/>
    </source>
</evidence>